<dbReference type="OrthoDB" id="1253990at2"/>
<protein>
    <submittedName>
        <fullName evidence="2">Nicotinamide-nucleotide amidase</fullName>
    </submittedName>
</protein>
<dbReference type="EMBL" id="FNSQ01000005">
    <property type="protein sequence ID" value="SEB47982.1"/>
    <property type="molecule type" value="Genomic_DNA"/>
</dbReference>
<sequence>MTDDQSALERLSQVAEERGLRICVVESLTSGRLASTVGAGEGAGNWFAGGVVAYLTDVKERLLGLTPGTDPCSPECAEQLAENGRRLFDADVCVSTTGVGGPGPEGGHEPGTVYLGWATAEGVGHRMLALTGEPTEVLDETVDAATRLLEFHAEAIRPAGPRRGGAAAG</sequence>
<dbReference type="Proteomes" id="UP000183750">
    <property type="component" value="Unassembled WGS sequence"/>
</dbReference>
<name>A0A1H4JQW1_9MICO</name>
<evidence type="ECO:0000313" key="2">
    <source>
        <dbReference type="EMBL" id="SEB47982.1"/>
    </source>
</evidence>
<dbReference type="InterPro" id="IPR008136">
    <property type="entry name" value="CinA_C"/>
</dbReference>
<dbReference type="SUPFAM" id="SSF142433">
    <property type="entry name" value="CinA-like"/>
    <property type="match status" value="1"/>
</dbReference>
<reference evidence="3" key="1">
    <citation type="submission" date="2016-10" db="EMBL/GenBank/DDBJ databases">
        <authorList>
            <person name="Varghese N."/>
            <person name="Submissions S."/>
        </authorList>
    </citation>
    <scope>NUCLEOTIDE SEQUENCE [LARGE SCALE GENOMIC DNA]</scope>
    <source>
        <strain evidence="3">DSM 16089</strain>
    </source>
</reference>
<keyword evidence="3" id="KW-1185">Reference proteome</keyword>
<feature type="domain" description="CinA C-terminal" evidence="1">
    <location>
        <begin position="7"/>
        <end position="150"/>
    </location>
</feature>
<dbReference type="AlphaFoldDB" id="A0A1H4JQW1"/>
<dbReference type="Gene3D" id="3.90.950.20">
    <property type="entry name" value="CinA-like"/>
    <property type="match status" value="1"/>
</dbReference>
<dbReference type="NCBIfam" id="TIGR00199">
    <property type="entry name" value="PncC_domain"/>
    <property type="match status" value="1"/>
</dbReference>
<proteinExistence type="predicted"/>
<gene>
    <name evidence="2" type="ORF">SAMN04489807_0949</name>
</gene>
<dbReference type="RefSeq" id="WP_060927653.1">
    <property type="nucleotide sequence ID" value="NZ_FNSQ01000005.1"/>
</dbReference>
<dbReference type="Pfam" id="PF02464">
    <property type="entry name" value="CinA"/>
    <property type="match status" value="1"/>
</dbReference>
<evidence type="ECO:0000313" key="3">
    <source>
        <dbReference type="Proteomes" id="UP000183750"/>
    </source>
</evidence>
<accession>A0A1H4JQW1</accession>
<evidence type="ECO:0000259" key="1">
    <source>
        <dbReference type="Pfam" id="PF02464"/>
    </source>
</evidence>
<dbReference type="InterPro" id="IPR036653">
    <property type="entry name" value="CinA-like_C"/>
</dbReference>
<organism evidence="2 3">
    <name type="scientific">Microbacterium hydrocarbonoxydans</name>
    <dbReference type="NCBI Taxonomy" id="273678"/>
    <lineage>
        <taxon>Bacteria</taxon>
        <taxon>Bacillati</taxon>
        <taxon>Actinomycetota</taxon>
        <taxon>Actinomycetes</taxon>
        <taxon>Micrococcales</taxon>
        <taxon>Microbacteriaceae</taxon>
        <taxon>Microbacterium</taxon>
    </lineage>
</organism>